<gene>
    <name evidence="1" type="ORF">EMK97_03100</name>
</gene>
<reference evidence="1 2" key="1">
    <citation type="submission" date="2018-12" db="EMBL/GenBank/DDBJ databases">
        <title>Complete genome of Litorilituus sediminis.</title>
        <authorList>
            <person name="Liu A."/>
            <person name="Rong J."/>
        </authorList>
    </citation>
    <scope>NUCLEOTIDE SEQUENCE [LARGE SCALE GENOMIC DNA]</scope>
    <source>
        <strain evidence="1 2">JCM 17549</strain>
    </source>
</reference>
<dbReference type="KEGG" id="lsd:EMK97_03100"/>
<dbReference type="AlphaFoldDB" id="A0A4P6P2D5"/>
<sequence length="118" mass="13870">MLIDTDLLFDELQEYAFFHKCEVKAVIDEKVKCEDGEVLEFYEDMEYILDEFDEIIILKKKQTLNDLEAFKAFLIETNKNELIASVESSIEIARRDGAYETFACVHDDTFYDLHGFSF</sequence>
<organism evidence="1 2">
    <name type="scientific">Litorilituus sediminis</name>
    <dbReference type="NCBI Taxonomy" id="718192"/>
    <lineage>
        <taxon>Bacteria</taxon>
        <taxon>Pseudomonadati</taxon>
        <taxon>Pseudomonadota</taxon>
        <taxon>Gammaproteobacteria</taxon>
        <taxon>Alteromonadales</taxon>
        <taxon>Colwelliaceae</taxon>
        <taxon>Litorilituus</taxon>
    </lineage>
</organism>
<protein>
    <submittedName>
        <fullName evidence="1">Uncharacterized protein</fullName>
    </submittedName>
</protein>
<evidence type="ECO:0000313" key="1">
    <source>
        <dbReference type="EMBL" id="QBG34798.1"/>
    </source>
</evidence>
<dbReference type="EMBL" id="CP034759">
    <property type="protein sequence ID" value="QBG34798.1"/>
    <property type="molecule type" value="Genomic_DNA"/>
</dbReference>
<accession>A0A4P6P2D5</accession>
<name>A0A4P6P2D5_9GAMM</name>
<keyword evidence="2" id="KW-1185">Reference proteome</keyword>
<dbReference type="RefSeq" id="WP_130599350.1">
    <property type="nucleotide sequence ID" value="NZ_CP034759.1"/>
</dbReference>
<dbReference type="Proteomes" id="UP000290244">
    <property type="component" value="Chromosome"/>
</dbReference>
<evidence type="ECO:0000313" key="2">
    <source>
        <dbReference type="Proteomes" id="UP000290244"/>
    </source>
</evidence>
<proteinExistence type="predicted"/>